<gene>
    <name evidence="2" type="ORF">EDS130_LOCUS35189</name>
</gene>
<dbReference type="SMART" id="SM00584">
    <property type="entry name" value="TLDc"/>
    <property type="match status" value="1"/>
</dbReference>
<comment type="caution">
    <text evidence="2">The sequence shown here is derived from an EMBL/GenBank/DDBJ whole genome shotgun (WGS) entry which is preliminary data.</text>
</comment>
<proteinExistence type="predicted"/>
<dbReference type="Pfam" id="PF09619">
    <property type="entry name" value="YscW"/>
    <property type="match status" value="1"/>
</dbReference>
<dbReference type="OrthoDB" id="25620at2759"/>
<dbReference type="Pfam" id="PF07534">
    <property type="entry name" value="TLD"/>
    <property type="match status" value="1"/>
</dbReference>
<reference evidence="2" key="1">
    <citation type="submission" date="2021-02" db="EMBL/GenBank/DDBJ databases">
        <authorList>
            <person name="Nowell W R."/>
        </authorList>
    </citation>
    <scope>NUCLEOTIDE SEQUENCE</scope>
</reference>
<organism evidence="2 3">
    <name type="scientific">Adineta ricciae</name>
    <name type="common">Rotifer</name>
    <dbReference type="NCBI Taxonomy" id="249248"/>
    <lineage>
        <taxon>Eukaryota</taxon>
        <taxon>Metazoa</taxon>
        <taxon>Spiralia</taxon>
        <taxon>Gnathifera</taxon>
        <taxon>Rotifera</taxon>
        <taxon>Eurotatoria</taxon>
        <taxon>Bdelloidea</taxon>
        <taxon>Adinetida</taxon>
        <taxon>Adinetidae</taxon>
        <taxon>Adineta</taxon>
    </lineage>
</organism>
<evidence type="ECO:0000259" key="1">
    <source>
        <dbReference type="PROSITE" id="PS51886"/>
    </source>
</evidence>
<accession>A0A815JXD0</accession>
<dbReference type="InterPro" id="IPR006571">
    <property type="entry name" value="TLDc_dom"/>
</dbReference>
<dbReference type="AlphaFoldDB" id="A0A815JXD0"/>
<feature type="domain" description="TLDc" evidence="1">
    <location>
        <begin position="80"/>
        <end position="317"/>
    </location>
</feature>
<dbReference type="Proteomes" id="UP000663852">
    <property type="component" value="Unassembled WGS sequence"/>
</dbReference>
<name>A0A815JXD0_ADIRI</name>
<evidence type="ECO:0000313" key="2">
    <source>
        <dbReference type="EMBL" id="CAF1385751.1"/>
    </source>
</evidence>
<protein>
    <recommendedName>
        <fullName evidence="1">TLDc domain-containing protein</fullName>
    </recommendedName>
</protein>
<evidence type="ECO:0000313" key="3">
    <source>
        <dbReference type="Proteomes" id="UP000663852"/>
    </source>
</evidence>
<dbReference type="EMBL" id="CAJNOJ010000305">
    <property type="protein sequence ID" value="CAF1385751.1"/>
    <property type="molecule type" value="Genomic_DNA"/>
</dbReference>
<dbReference type="InterPro" id="IPR039366">
    <property type="entry name" value="Pilotin"/>
</dbReference>
<sequence length="641" mass="72289">MYSKQTSNHITTLDVLKQETATFIKENDVTIEELNSLKEHLRELGKLVCETHNDLVRCDVEPLSIKYNSVLVYSGKNNYMLGGTLLCSAYQMKLNEFYRKSTQKWQLIYKAQVDGFGAKDFHRCSDGKGPTMTIIMSKNENYLFGGYAAISWGSDNTYKKDPAAFLFTLKNPHGIQPTKFSYNAKIAWSVAHRNSHGPCFGGVKRNEEEFDDIIICSNANERQGSRSSFPSSYLDTTGRGETLFTGEKNFTPRIAHTKMSGTATGTVVGKDGCENETFTGNETLTVCVQDTALMDAPSTTLGEQTISLKAGQTFPVKYSVNYDQEKADRLPEYGFTLSARIEDPSEISEVYILSIKYSLGLQKMSGDRRFQYGDVTAEDIETFNKHKEQISQAVREKFPWVPADFELKPVLYRSPPACGKIEDFKDNRQMAKLFVYDFVTSMNADEEFVVLAMRDRRLLTLMIADPDDSTLQNRIQQLPSRNIESTNKSDVNKLVEYLNKCADFSSGDEKEEKDEEESDSKQRSIAPISSFRFVTRLTGRCSHSNMKNDEEIRSKIISIFENTEETIDLAQVENDSDDDDVVSTHIEPQQATVDTNLDDIRQKTSEYDENQIKGVQFANAGSANLKVINNQSVTSETCVIV</sequence>
<dbReference type="PROSITE" id="PS51886">
    <property type="entry name" value="TLDC"/>
    <property type="match status" value="1"/>
</dbReference>